<dbReference type="EMBL" id="JJQA01000006">
    <property type="protein sequence ID" value="KKH20978.1"/>
    <property type="molecule type" value="Genomic_DNA"/>
</dbReference>
<comment type="caution">
    <text evidence="1">The sequence shown here is derived from an EMBL/GenBank/DDBJ whole genome shotgun (WGS) entry which is preliminary data.</text>
</comment>
<dbReference type="PATRIC" id="fig|2209.48.peg.2093"/>
<gene>
    <name evidence="1" type="ORF">DU44_09840</name>
</gene>
<proteinExistence type="predicted"/>
<evidence type="ECO:0000313" key="1">
    <source>
        <dbReference type="EMBL" id="KKH20978.1"/>
    </source>
</evidence>
<name>A0A0F8L327_METMZ</name>
<protein>
    <submittedName>
        <fullName evidence="1">Uncharacterized protein</fullName>
    </submittedName>
</protein>
<organism evidence="1 2">
    <name type="scientific">Methanosarcina mazei</name>
    <name type="common">Methanosarcina frisia</name>
    <dbReference type="NCBI Taxonomy" id="2209"/>
    <lineage>
        <taxon>Archaea</taxon>
        <taxon>Methanobacteriati</taxon>
        <taxon>Methanobacteriota</taxon>
        <taxon>Stenosarchaea group</taxon>
        <taxon>Methanomicrobia</taxon>
        <taxon>Methanosarcinales</taxon>
        <taxon>Methanosarcinaceae</taxon>
        <taxon>Methanosarcina</taxon>
    </lineage>
</organism>
<dbReference type="AlphaFoldDB" id="A0A0F8L327"/>
<accession>A0A0F8L327</accession>
<sequence>METDQYIVSTVEMVWIFKRDKSTFTNAISASKSNCGRPPHPKGWGMLRAARPVTRGQIIKHPLTRFHEHK</sequence>
<reference evidence="1 2" key="1">
    <citation type="journal article" date="2015" name="ISME J.">
        <title>Genomic and phenotypic differentiation among Methanosarcina mazei populations from Columbia River sediment.</title>
        <authorList>
            <person name="Youngblut N.D."/>
            <person name="Wirth J.S."/>
            <person name="Henriksen J.R."/>
            <person name="Smith M."/>
            <person name="Simon H."/>
            <person name="Metcalf W.W."/>
            <person name="Whitaker R.J."/>
        </authorList>
    </citation>
    <scope>NUCLEOTIDE SEQUENCE [LARGE SCALE GENOMIC DNA]</scope>
    <source>
        <strain evidence="1 2">1.F.A.1A.3</strain>
    </source>
</reference>
<evidence type="ECO:0000313" key="2">
    <source>
        <dbReference type="Proteomes" id="UP000034064"/>
    </source>
</evidence>
<dbReference type="Proteomes" id="UP000034064">
    <property type="component" value="Unassembled WGS sequence"/>
</dbReference>